<dbReference type="InterPro" id="IPR036691">
    <property type="entry name" value="Endo/exonu/phosph_ase_sf"/>
</dbReference>
<reference evidence="3" key="2">
    <citation type="submission" date="2017-12" db="EMBL/GenBank/DDBJ databases">
        <title>Genome sequence of the Bar-tailed Godwit (Limosa lapponica baueri).</title>
        <authorList>
            <person name="Lima N.C.B."/>
            <person name="Parody-Merino A.M."/>
            <person name="Battley P.F."/>
            <person name="Fidler A.E."/>
            <person name="Prosdocimi F."/>
        </authorList>
    </citation>
    <scope>NUCLEOTIDE SEQUENCE [LARGE SCALE GENOMIC DNA]</scope>
</reference>
<accession>A0A2I0U019</accession>
<reference evidence="3" key="1">
    <citation type="submission" date="2017-11" db="EMBL/GenBank/DDBJ databases">
        <authorList>
            <person name="Lima N.C."/>
            <person name="Parody-Merino A.M."/>
            <person name="Battley P.F."/>
            <person name="Fidler A.E."/>
            <person name="Prosdocimi F."/>
        </authorList>
    </citation>
    <scope>NUCLEOTIDE SEQUENCE [LARGE SCALE GENOMIC DNA]</scope>
</reference>
<dbReference type="Proteomes" id="UP000233556">
    <property type="component" value="Unassembled WGS sequence"/>
</dbReference>
<keyword evidence="3" id="KW-1185">Reference proteome</keyword>
<dbReference type="PANTHER" id="PTHR33395">
    <property type="entry name" value="TRANSCRIPTASE, PUTATIVE-RELATED-RELATED"/>
    <property type="match status" value="1"/>
</dbReference>
<protein>
    <submittedName>
        <fullName evidence="2">Dtw domain-containing protein 2</fullName>
    </submittedName>
</protein>
<dbReference type="OrthoDB" id="6152807at2759"/>
<name>A0A2I0U019_LIMLA</name>
<evidence type="ECO:0000313" key="2">
    <source>
        <dbReference type="EMBL" id="PKU39424.1"/>
    </source>
</evidence>
<dbReference type="InterPro" id="IPR005135">
    <property type="entry name" value="Endo/exonuclease/phosphatase"/>
</dbReference>
<sequence length="404" mass="45999">MVPLDWALVRPPLEGCVQFWAPHYKKDIEVLERVQRRATKLVRGLENKSSEERLRELGMFSLEKRRLRGDLLALSNSLKGGCRESIYSKIQTVHDSDILESVTINECSKSLHVWIDPCPGSGGNRVNNPRLQQGDSLLKEAMFPENERSRGIDIENYLHKAFIGLMTERDKGIECTLSKFVDDTKLGGSVDLLEGRKALQRDLDRNYSTAFYVKDQLECMELLLGMAEEPTKSLWVKIKGRAGTGDITVRVCYRPPDQDDGADEDLYRQTGDASRSQALTLMGDFNHPNICWRDSTAGQKPSRKFLECVTDNFLLQVVEEPTRRQAMLDLVLANKEGLVGNITFKGGFVCSDHEMVEFKILRAARRVHSKLTTLEFRRADFGLLRGLFMAKPAFRRSWLFSYLS</sequence>
<dbReference type="Gene3D" id="3.60.10.10">
    <property type="entry name" value="Endonuclease/exonuclease/phosphatase"/>
    <property type="match status" value="1"/>
</dbReference>
<organism evidence="2 3">
    <name type="scientific">Limosa lapponica baueri</name>
    <dbReference type="NCBI Taxonomy" id="1758121"/>
    <lineage>
        <taxon>Eukaryota</taxon>
        <taxon>Metazoa</taxon>
        <taxon>Chordata</taxon>
        <taxon>Craniata</taxon>
        <taxon>Vertebrata</taxon>
        <taxon>Euteleostomi</taxon>
        <taxon>Archelosauria</taxon>
        <taxon>Archosauria</taxon>
        <taxon>Dinosauria</taxon>
        <taxon>Saurischia</taxon>
        <taxon>Theropoda</taxon>
        <taxon>Coelurosauria</taxon>
        <taxon>Aves</taxon>
        <taxon>Neognathae</taxon>
        <taxon>Neoaves</taxon>
        <taxon>Charadriiformes</taxon>
        <taxon>Scolopacidae</taxon>
        <taxon>Limosa</taxon>
    </lineage>
</organism>
<dbReference type="PANTHER" id="PTHR33395:SF22">
    <property type="entry name" value="REVERSE TRANSCRIPTASE DOMAIN-CONTAINING PROTEIN"/>
    <property type="match status" value="1"/>
</dbReference>
<proteinExistence type="predicted"/>
<gene>
    <name evidence="2" type="ORF">llap_10265</name>
</gene>
<evidence type="ECO:0000259" key="1">
    <source>
        <dbReference type="Pfam" id="PF14529"/>
    </source>
</evidence>
<dbReference type="AlphaFoldDB" id="A0A2I0U019"/>
<dbReference type="GO" id="GO:0061343">
    <property type="term" value="P:cell adhesion involved in heart morphogenesis"/>
    <property type="evidence" value="ECO:0007669"/>
    <property type="project" value="TreeGrafter"/>
</dbReference>
<dbReference type="GO" id="GO:0003824">
    <property type="term" value="F:catalytic activity"/>
    <property type="evidence" value="ECO:0007669"/>
    <property type="project" value="InterPro"/>
</dbReference>
<dbReference type="GO" id="GO:0007508">
    <property type="term" value="P:larval heart development"/>
    <property type="evidence" value="ECO:0007669"/>
    <property type="project" value="TreeGrafter"/>
</dbReference>
<dbReference type="EMBL" id="KZ506488">
    <property type="protein sequence ID" value="PKU39424.1"/>
    <property type="molecule type" value="Genomic_DNA"/>
</dbReference>
<evidence type="ECO:0000313" key="3">
    <source>
        <dbReference type="Proteomes" id="UP000233556"/>
    </source>
</evidence>
<dbReference type="GO" id="GO:0031012">
    <property type="term" value="C:extracellular matrix"/>
    <property type="evidence" value="ECO:0007669"/>
    <property type="project" value="TreeGrafter"/>
</dbReference>
<dbReference type="Pfam" id="PF14529">
    <property type="entry name" value="Exo_endo_phos_2"/>
    <property type="match status" value="1"/>
</dbReference>
<dbReference type="SUPFAM" id="SSF56219">
    <property type="entry name" value="DNase I-like"/>
    <property type="match status" value="1"/>
</dbReference>
<feature type="domain" description="Endonuclease/exonuclease/phosphatase" evidence="1">
    <location>
        <begin position="248"/>
        <end position="356"/>
    </location>
</feature>